<dbReference type="Pfam" id="PF02780">
    <property type="entry name" value="Transketolase_C"/>
    <property type="match status" value="1"/>
</dbReference>
<dbReference type="InterPro" id="IPR009014">
    <property type="entry name" value="Transketo_C/PFOR_II"/>
</dbReference>
<dbReference type="SUPFAM" id="SSF52922">
    <property type="entry name" value="TK C-terminal domain-like"/>
    <property type="match status" value="1"/>
</dbReference>
<sequence length="91" mass="10183">MLEDELLYGHTFPAPPELINLRTFRPLDTECITNSVKKTHRLINVDVETGWPSMAECELFSCLEAPIQSTTDFGIPMPCSEGALCVCISFF</sequence>
<evidence type="ECO:0000259" key="1">
    <source>
        <dbReference type="Pfam" id="PF02780"/>
    </source>
</evidence>
<dbReference type="AlphaFoldDB" id="A0A8R1XYV1"/>
<dbReference type="EMBL" id="CMVM020000161">
    <property type="status" value="NOT_ANNOTATED_CDS"/>
    <property type="molecule type" value="Genomic_DNA"/>
</dbReference>
<dbReference type="EnsemblMetazoa" id="OVOC5542.1">
    <property type="protein sequence ID" value="OVOC5542.1"/>
    <property type="gene ID" value="WBGene00242351"/>
</dbReference>
<name>A0A8R1XYV1_ONCVO</name>
<keyword evidence="3" id="KW-1185">Reference proteome</keyword>
<dbReference type="OMA" id="LDTECIT"/>
<protein>
    <submittedName>
        <fullName evidence="2">Transketolase_C domain-containing protein</fullName>
    </submittedName>
</protein>
<evidence type="ECO:0000313" key="3">
    <source>
        <dbReference type="Proteomes" id="UP000024404"/>
    </source>
</evidence>
<reference evidence="2" key="2">
    <citation type="submission" date="2022-06" db="UniProtKB">
        <authorList>
            <consortium name="EnsemblMetazoa"/>
        </authorList>
    </citation>
    <scope>IDENTIFICATION</scope>
</reference>
<accession>A0A8R1XYV1</accession>
<evidence type="ECO:0000313" key="2">
    <source>
        <dbReference type="EnsemblMetazoa" id="OVOC5542.1"/>
    </source>
</evidence>
<proteinExistence type="predicted"/>
<reference evidence="3" key="1">
    <citation type="submission" date="2013-10" db="EMBL/GenBank/DDBJ databases">
        <title>Genome sequencing of Onchocerca volvulus.</title>
        <authorList>
            <person name="Cotton J."/>
            <person name="Tsai J."/>
            <person name="Stanley E."/>
            <person name="Tracey A."/>
            <person name="Holroyd N."/>
            <person name="Lustigman S."/>
            <person name="Berriman M."/>
        </authorList>
    </citation>
    <scope>NUCLEOTIDE SEQUENCE</scope>
</reference>
<organism evidence="2 3">
    <name type="scientific">Onchocerca volvulus</name>
    <dbReference type="NCBI Taxonomy" id="6282"/>
    <lineage>
        <taxon>Eukaryota</taxon>
        <taxon>Metazoa</taxon>
        <taxon>Ecdysozoa</taxon>
        <taxon>Nematoda</taxon>
        <taxon>Chromadorea</taxon>
        <taxon>Rhabditida</taxon>
        <taxon>Spirurina</taxon>
        <taxon>Spiruromorpha</taxon>
        <taxon>Filarioidea</taxon>
        <taxon>Onchocercidae</taxon>
        <taxon>Onchocerca</taxon>
    </lineage>
</organism>
<dbReference type="InterPro" id="IPR033248">
    <property type="entry name" value="Transketolase_C"/>
</dbReference>
<feature type="domain" description="Transketolase C-terminal" evidence="1">
    <location>
        <begin position="17"/>
        <end position="80"/>
    </location>
</feature>
<dbReference type="Proteomes" id="UP000024404">
    <property type="component" value="Unassembled WGS sequence"/>
</dbReference>
<dbReference type="Gene3D" id="3.40.50.920">
    <property type="match status" value="1"/>
</dbReference>